<dbReference type="EMBL" id="CP002745">
    <property type="protein sequence ID" value="AEK61280.1"/>
    <property type="molecule type" value="Genomic_DNA"/>
</dbReference>
<organism evidence="2 3">
    <name type="scientific">Collimonas fungivorans (strain Ter331)</name>
    <dbReference type="NCBI Taxonomy" id="1005048"/>
    <lineage>
        <taxon>Bacteria</taxon>
        <taxon>Pseudomonadati</taxon>
        <taxon>Pseudomonadota</taxon>
        <taxon>Betaproteobacteria</taxon>
        <taxon>Burkholderiales</taxon>
        <taxon>Oxalobacteraceae</taxon>
        <taxon>Collimonas</taxon>
    </lineage>
</organism>
<dbReference type="Proteomes" id="UP000008392">
    <property type="component" value="Chromosome"/>
</dbReference>
<evidence type="ECO:0000313" key="3">
    <source>
        <dbReference type="Proteomes" id="UP000008392"/>
    </source>
</evidence>
<keyword evidence="1" id="KW-0472">Membrane</keyword>
<sequence>MATESPIKKCPFLVIFLFVFIWKNFCLYFYYK</sequence>
<reference evidence="2 3" key="2">
    <citation type="journal article" date="2006" name="J. Microbiol. Methods">
        <title>Genomic flank-sequencing of plasposon insertion sites for rapid identification of functional genes.</title>
        <authorList>
            <person name="Leveau J.H."/>
            <person name="Gerards S."/>
            <person name="Fritsche K."/>
            <person name="Zondag G."/>
            <person name="van Veen J.A."/>
        </authorList>
    </citation>
    <scope>NUCLEOTIDE SEQUENCE [LARGE SCALE GENOMIC DNA]</scope>
    <source>
        <strain evidence="2 3">Ter331</strain>
    </source>
</reference>
<dbReference type="AlphaFoldDB" id="G0AJR5"/>
<dbReference type="HOGENOM" id="CLU_3388870_0_0_4"/>
<accession>G0AJR5</accession>
<evidence type="ECO:0000256" key="1">
    <source>
        <dbReference type="SAM" id="Phobius"/>
    </source>
</evidence>
<evidence type="ECO:0000313" key="2">
    <source>
        <dbReference type="EMBL" id="AEK61280.1"/>
    </source>
</evidence>
<protein>
    <submittedName>
        <fullName evidence="2">Uncharacterized protein</fullName>
    </submittedName>
</protein>
<reference evidence="3" key="6">
    <citation type="submission" date="2011-05" db="EMBL/GenBank/DDBJ databases">
        <title>Complete sequence of Collimonas fungivorans Ter331.</title>
        <authorList>
            <person name="Leveau J.H."/>
        </authorList>
    </citation>
    <scope>NUCLEOTIDE SEQUENCE [LARGE SCALE GENOMIC DNA]</scope>
    <source>
        <strain evidence="3">Ter331</strain>
    </source>
</reference>
<gene>
    <name evidence="2" type="ordered locus">CFU_1448</name>
</gene>
<dbReference type="KEGG" id="cfu:CFU_1448"/>
<feature type="transmembrane region" description="Helical" evidence="1">
    <location>
        <begin position="12"/>
        <end position="31"/>
    </location>
</feature>
<proteinExistence type="predicted"/>
<reference evidence="2 3" key="5">
    <citation type="journal article" date="2011" name="ISME J.">
        <title>Dual transcriptional profiling of a bacterial/fungal confrontation: Collimonas fungivorans versus Aspergillus niger.</title>
        <authorList>
            <person name="Mela F."/>
            <person name="Fritsche K."/>
            <person name="de Boer W."/>
            <person name="van Veen J.A."/>
            <person name="de Graaff L.H."/>
            <person name="van den Berg M."/>
            <person name="Leveau J.H."/>
        </authorList>
    </citation>
    <scope>NUCLEOTIDE SEQUENCE [LARGE SCALE GENOMIC DNA]</scope>
    <source>
        <strain evidence="2 3">Ter331</strain>
    </source>
</reference>
<keyword evidence="1" id="KW-0812">Transmembrane</keyword>
<reference evidence="2 3" key="1">
    <citation type="journal article" date="2004" name="Environ. Microbiol.">
        <title>Phylogeny-function analysis of (meta)genomic libraries: screening for expression of ribosomal RNA genes by large-insert library fluorescent in situ hybridization (LIL-FISH).</title>
        <authorList>
            <person name="Leveau J.H."/>
            <person name="Gerards S."/>
            <person name="de Boer W."/>
            <person name="van Veen J.A."/>
        </authorList>
    </citation>
    <scope>NUCLEOTIDE SEQUENCE [LARGE SCALE GENOMIC DNA]</scope>
    <source>
        <strain evidence="2 3">Ter331</strain>
    </source>
</reference>
<reference evidence="2 3" key="4">
    <citation type="journal article" date="2010" name="Environ. Microbiol.">
        <title>The bacterial genus Collimonas: mycophagy, weathering and other adaptive solutions to life in oligotrophic soil environments.</title>
        <authorList>
            <person name="Leveau J.H."/>
            <person name="Uroz S."/>
            <person name="de Boer W."/>
        </authorList>
    </citation>
    <scope>NUCLEOTIDE SEQUENCE [LARGE SCALE GENOMIC DNA]</scope>
    <source>
        <strain evidence="2 3">Ter331</strain>
    </source>
</reference>
<keyword evidence="1" id="KW-1133">Transmembrane helix</keyword>
<name>G0AJR5_COLFT</name>
<reference evidence="2 3" key="3">
    <citation type="journal article" date="2008" name="FEMS Microbiol. Ecol.">
        <title>Identification and characterization of genes underlying chitinolysis in Collimonas fungivorans Ter331.</title>
        <authorList>
            <person name="Fritsche K."/>
            <person name="de Boer W."/>
            <person name="Gerards S."/>
            <person name="van den Berg M."/>
            <person name="van Veen J.A."/>
            <person name="Leveau J.H."/>
        </authorList>
    </citation>
    <scope>NUCLEOTIDE SEQUENCE [LARGE SCALE GENOMIC DNA]</scope>
    <source>
        <strain evidence="2 3">Ter331</strain>
    </source>
</reference>
<keyword evidence="3" id="KW-1185">Reference proteome</keyword>